<name>A0A4Y2KAS7_ARAVE</name>
<dbReference type="EMBL" id="BGPR01004385">
    <property type="protein sequence ID" value="GBM99059.1"/>
    <property type="molecule type" value="Genomic_DNA"/>
</dbReference>
<accession>A0A4Y2KAS7</accession>
<sequence>MWVKRPPAGVMPRTLSTPVYTTGFKPTTARIIIIGCVVRKFGEEVCQLRCRPRHLIAIQNFEVRPQICFLYQHCTNMNSQTLTSLRRGSDYQRGNVGDCLEA</sequence>
<reference evidence="1 2" key="1">
    <citation type="journal article" date="2019" name="Sci. Rep.">
        <title>Orb-weaving spider Araneus ventricosus genome elucidates the spidroin gene catalogue.</title>
        <authorList>
            <person name="Kono N."/>
            <person name="Nakamura H."/>
            <person name="Ohtoshi R."/>
            <person name="Moran D.A.P."/>
            <person name="Shinohara A."/>
            <person name="Yoshida Y."/>
            <person name="Fujiwara M."/>
            <person name="Mori M."/>
            <person name="Tomita M."/>
            <person name="Arakawa K."/>
        </authorList>
    </citation>
    <scope>NUCLEOTIDE SEQUENCE [LARGE SCALE GENOMIC DNA]</scope>
</reference>
<dbReference type="AlphaFoldDB" id="A0A4Y2KAS7"/>
<comment type="caution">
    <text evidence="1">The sequence shown here is derived from an EMBL/GenBank/DDBJ whole genome shotgun (WGS) entry which is preliminary data.</text>
</comment>
<protein>
    <submittedName>
        <fullName evidence="1">Uncharacterized protein</fullName>
    </submittedName>
</protein>
<proteinExistence type="predicted"/>
<keyword evidence="2" id="KW-1185">Reference proteome</keyword>
<gene>
    <name evidence="1" type="ORF">AVEN_161264_1</name>
</gene>
<evidence type="ECO:0000313" key="2">
    <source>
        <dbReference type="Proteomes" id="UP000499080"/>
    </source>
</evidence>
<evidence type="ECO:0000313" key="1">
    <source>
        <dbReference type="EMBL" id="GBM99059.1"/>
    </source>
</evidence>
<organism evidence="1 2">
    <name type="scientific">Araneus ventricosus</name>
    <name type="common">Orbweaver spider</name>
    <name type="synonym">Epeira ventricosa</name>
    <dbReference type="NCBI Taxonomy" id="182803"/>
    <lineage>
        <taxon>Eukaryota</taxon>
        <taxon>Metazoa</taxon>
        <taxon>Ecdysozoa</taxon>
        <taxon>Arthropoda</taxon>
        <taxon>Chelicerata</taxon>
        <taxon>Arachnida</taxon>
        <taxon>Araneae</taxon>
        <taxon>Araneomorphae</taxon>
        <taxon>Entelegynae</taxon>
        <taxon>Araneoidea</taxon>
        <taxon>Araneidae</taxon>
        <taxon>Araneus</taxon>
    </lineage>
</organism>
<dbReference type="Proteomes" id="UP000499080">
    <property type="component" value="Unassembled WGS sequence"/>
</dbReference>